<dbReference type="EMBL" id="LN733737">
    <property type="protein sequence ID" value="CEP18090.1"/>
    <property type="molecule type" value="Genomic_DNA"/>
</dbReference>
<keyword evidence="2" id="KW-1185">Reference proteome</keyword>
<protein>
    <submittedName>
        <fullName evidence="1">Uncharacterized protein</fullName>
    </submittedName>
</protein>
<gene>
    <name evidence="1" type="primary">PARPA_12390.1 scaffold 44939</name>
</gene>
<proteinExistence type="predicted"/>
<organism evidence="1 2">
    <name type="scientific">Parasitella parasitica</name>
    <dbReference type="NCBI Taxonomy" id="35722"/>
    <lineage>
        <taxon>Eukaryota</taxon>
        <taxon>Fungi</taxon>
        <taxon>Fungi incertae sedis</taxon>
        <taxon>Mucoromycota</taxon>
        <taxon>Mucoromycotina</taxon>
        <taxon>Mucoromycetes</taxon>
        <taxon>Mucorales</taxon>
        <taxon>Mucorineae</taxon>
        <taxon>Mucoraceae</taxon>
        <taxon>Parasitella</taxon>
    </lineage>
</organism>
<sequence>MQVAVVLCRFSSRYFGYRIIQATLGFSQGPVQHLISWPLSDEEFAKVKKKFEYPDNADQTIRKLPNAIGVVDGKLIMEGVIFDKFMLVKVEDATTPEFSVEVRFYQCSLIQEHTLKIMIIFWVIPR</sequence>
<name>A0A0B7NRF8_9FUNG</name>
<dbReference type="Proteomes" id="UP000054107">
    <property type="component" value="Unassembled WGS sequence"/>
</dbReference>
<dbReference type="AlphaFoldDB" id="A0A0B7NRF8"/>
<evidence type="ECO:0000313" key="2">
    <source>
        <dbReference type="Proteomes" id="UP000054107"/>
    </source>
</evidence>
<accession>A0A0B7NRF8</accession>
<dbReference type="OrthoDB" id="2290028at2759"/>
<reference evidence="1 2" key="1">
    <citation type="submission" date="2014-09" db="EMBL/GenBank/DDBJ databases">
        <authorList>
            <person name="Ellenberger Sabrina"/>
        </authorList>
    </citation>
    <scope>NUCLEOTIDE SEQUENCE [LARGE SCALE GENOMIC DNA]</scope>
    <source>
        <strain evidence="1 2">CBS 412.66</strain>
    </source>
</reference>
<evidence type="ECO:0000313" key="1">
    <source>
        <dbReference type="EMBL" id="CEP18090.1"/>
    </source>
</evidence>